<accession>R0LF78</accession>
<feature type="chain" id="PRO_5004354670" description="Secreted protein" evidence="1">
    <location>
        <begin position="28"/>
        <end position="104"/>
    </location>
</feature>
<keyword evidence="1" id="KW-0732">Signal</keyword>
<evidence type="ECO:0000313" key="3">
    <source>
        <dbReference type="Proteomes" id="UP000296049"/>
    </source>
</evidence>
<feature type="signal peptide" evidence="1">
    <location>
        <begin position="1"/>
        <end position="27"/>
    </location>
</feature>
<gene>
    <name evidence="2" type="ORF">Anapl_04190</name>
</gene>
<proteinExistence type="predicted"/>
<name>R0LF78_ANAPL</name>
<dbReference type="AlphaFoldDB" id="R0LF78"/>
<reference evidence="3" key="1">
    <citation type="journal article" date="2013" name="Nat. Genet.">
        <title>The duck genome and transcriptome provide insight into an avian influenza virus reservoir species.</title>
        <authorList>
            <person name="Huang Y."/>
            <person name="Li Y."/>
            <person name="Burt D.W."/>
            <person name="Chen H."/>
            <person name="Zhang Y."/>
            <person name="Qian W."/>
            <person name="Kim H."/>
            <person name="Gan S."/>
            <person name="Zhao Y."/>
            <person name="Li J."/>
            <person name="Yi K."/>
            <person name="Feng H."/>
            <person name="Zhu P."/>
            <person name="Li B."/>
            <person name="Liu Q."/>
            <person name="Fairley S."/>
            <person name="Magor K.E."/>
            <person name="Du Z."/>
            <person name="Hu X."/>
            <person name="Goodman L."/>
            <person name="Tafer H."/>
            <person name="Vignal A."/>
            <person name="Lee T."/>
            <person name="Kim K.W."/>
            <person name="Sheng Z."/>
            <person name="An Y."/>
            <person name="Searle S."/>
            <person name="Herrero J."/>
            <person name="Groenen M.A."/>
            <person name="Crooijmans R.P."/>
            <person name="Faraut T."/>
            <person name="Cai Q."/>
            <person name="Webster R.G."/>
            <person name="Aldridge J.R."/>
            <person name="Warren W.C."/>
            <person name="Bartschat S."/>
            <person name="Kehr S."/>
            <person name="Marz M."/>
            <person name="Stadler P.F."/>
            <person name="Smith J."/>
            <person name="Kraus R.H."/>
            <person name="Zhao Y."/>
            <person name="Ren L."/>
            <person name="Fei J."/>
            <person name="Morisson M."/>
            <person name="Kaiser P."/>
            <person name="Griffin D.K."/>
            <person name="Rao M."/>
            <person name="Pitel F."/>
            <person name="Wang J."/>
            <person name="Li N."/>
        </authorList>
    </citation>
    <scope>NUCLEOTIDE SEQUENCE [LARGE SCALE GENOMIC DNA]</scope>
</reference>
<protein>
    <recommendedName>
        <fullName evidence="4">Secreted protein</fullName>
    </recommendedName>
</protein>
<dbReference type="Proteomes" id="UP000296049">
    <property type="component" value="Unassembled WGS sequence"/>
</dbReference>
<evidence type="ECO:0000256" key="1">
    <source>
        <dbReference type="SAM" id="SignalP"/>
    </source>
</evidence>
<keyword evidence="3" id="KW-1185">Reference proteome</keyword>
<organism evidence="2 3">
    <name type="scientific">Anas platyrhynchos</name>
    <name type="common">Mallard</name>
    <name type="synonym">Anas boschas</name>
    <dbReference type="NCBI Taxonomy" id="8839"/>
    <lineage>
        <taxon>Eukaryota</taxon>
        <taxon>Metazoa</taxon>
        <taxon>Chordata</taxon>
        <taxon>Craniata</taxon>
        <taxon>Vertebrata</taxon>
        <taxon>Euteleostomi</taxon>
        <taxon>Archelosauria</taxon>
        <taxon>Archosauria</taxon>
        <taxon>Dinosauria</taxon>
        <taxon>Saurischia</taxon>
        <taxon>Theropoda</taxon>
        <taxon>Coelurosauria</taxon>
        <taxon>Aves</taxon>
        <taxon>Neognathae</taxon>
        <taxon>Galloanserae</taxon>
        <taxon>Anseriformes</taxon>
        <taxon>Anatidae</taxon>
        <taxon>Anatinae</taxon>
        <taxon>Anas</taxon>
    </lineage>
</organism>
<evidence type="ECO:0008006" key="4">
    <source>
        <dbReference type="Google" id="ProtNLM"/>
    </source>
</evidence>
<sequence>MVSTAFRGTPATLAWCVFATGILLLESECSQQKASDPAVRVVSGVTGCDELRIANPAYVTWKSTSTNDKQKYKYKCIRDNSDLGLEKCDICANKQTRGIVHLQS</sequence>
<evidence type="ECO:0000313" key="2">
    <source>
        <dbReference type="EMBL" id="EOA98887.1"/>
    </source>
</evidence>
<dbReference type="EMBL" id="KB743404">
    <property type="protein sequence ID" value="EOA98887.1"/>
    <property type="molecule type" value="Genomic_DNA"/>
</dbReference>